<keyword evidence="2" id="KW-0677">Repeat</keyword>
<dbReference type="InterPro" id="IPR027417">
    <property type="entry name" value="P-loop_NTPase"/>
</dbReference>
<sequence>MANPVDKLFDELYTVFKDLIKKNIEFKGQLEGIEAKLEALKPVIPDMVQSNEVLDRSRKELKGLTGVMESGIKLIGKCSKVREWKVFKKYKYANKLIEWEKSLESELVILNVLTGRDVKDIARDVKDIARDVKDIAREEKENAGVAKETADRLKIIEEKLDRIVIQNQPGKPKAWMSTVVPELPRFTVGLDKHLKELKMKLLKDGGSMLVITAPGGSGKTTLAKMFYHDHEVKDKFTKNIFVTVSTKSNYIVVQELCQKLGSQESTFPNEDGAFSWLKEFLKETSQIPLFLILDDVWTESESLLEKFNELSIQSNFSILVTSRSSFPSFGSQYPLNALNHKDAMTLFRHSAIRGDKGYNVPENLQDKIVRRCKGCPLAIKVVGKSLCGKFTESWLKKLREWSKGASIFDTETEVFLCLKSSLDALDEKDQTIKECFLDLGAFPEDQRIPAVALIDMWAELYGLDEDFLSIQYLQELCSRSLANLVVTRKEKMEADGYYSEHFVSQHDVLRDLAIFQAKLDPNKTRLILHKCGDKVPKKLTEQKHQSFQTRILSISSDGVFSTDMHKIQLSDVEVLVLNFQSENHAFPKFVEDMKNLKVLIVTNNGSLPAELSNFELLKSLPNLKRIRLERISIPSITKNCIQLKSVKKISLFMCSIGQAFSNSSFQISYAFPNIEELNIDYCSDLVELPGDLSDLIELRKLSITHCHKLSTLPEEIGKLIKLVVLRLKSCTDLVTFPASIKNLKMLQFLDISDCFSVKELPDDIGEISTLEKINMRHCSRLKDLPPSVSDLEQLNEVICDEDTKELWEIFGLKIDIRVLKDEFDLDWLSKFQS</sequence>
<gene>
    <name evidence="5" type="ORF">RchiOBHm_Chr2g0104361</name>
</gene>
<dbReference type="InterPro" id="IPR042197">
    <property type="entry name" value="Apaf_helical"/>
</dbReference>
<evidence type="ECO:0000256" key="2">
    <source>
        <dbReference type="ARBA" id="ARBA00022737"/>
    </source>
</evidence>
<dbReference type="PROSITE" id="PS51153">
    <property type="entry name" value="RPW8"/>
    <property type="match status" value="1"/>
</dbReference>
<evidence type="ECO:0000259" key="4">
    <source>
        <dbReference type="PROSITE" id="PS51153"/>
    </source>
</evidence>
<dbReference type="OrthoDB" id="2016095at2759"/>
<evidence type="ECO:0000256" key="3">
    <source>
        <dbReference type="ARBA" id="ARBA00022821"/>
    </source>
</evidence>
<dbReference type="Gramene" id="PRQ47863">
    <property type="protein sequence ID" value="PRQ47863"/>
    <property type="gene ID" value="RchiOBHm_Chr2g0104361"/>
</dbReference>
<comment type="caution">
    <text evidence="5">The sequence shown here is derived from an EMBL/GenBank/DDBJ whole genome shotgun (WGS) entry which is preliminary data.</text>
</comment>
<reference evidence="5 6" key="1">
    <citation type="journal article" date="2018" name="Nat. Genet.">
        <title>The Rosa genome provides new insights in the design of modern roses.</title>
        <authorList>
            <person name="Bendahmane M."/>
        </authorList>
    </citation>
    <scope>NUCLEOTIDE SEQUENCE [LARGE SCALE GENOMIC DNA]</scope>
    <source>
        <strain evidence="6">cv. Old Blush</strain>
    </source>
</reference>
<dbReference type="Gene3D" id="1.10.8.430">
    <property type="entry name" value="Helical domain of apoptotic protease-activating factors"/>
    <property type="match status" value="1"/>
</dbReference>
<dbReference type="InterPro" id="IPR008808">
    <property type="entry name" value="Powdery_mildew-R_dom"/>
</dbReference>
<dbReference type="Gene3D" id="1.10.10.10">
    <property type="entry name" value="Winged helix-like DNA-binding domain superfamily/Winged helix DNA-binding domain"/>
    <property type="match status" value="1"/>
</dbReference>
<organism evidence="5 6">
    <name type="scientific">Rosa chinensis</name>
    <name type="common">China rose</name>
    <dbReference type="NCBI Taxonomy" id="74649"/>
    <lineage>
        <taxon>Eukaryota</taxon>
        <taxon>Viridiplantae</taxon>
        <taxon>Streptophyta</taxon>
        <taxon>Embryophyta</taxon>
        <taxon>Tracheophyta</taxon>
        <taxon>Spermatophyta</taxon>
        <taxon>Magnoliopsida</taxon>
        <taxon>eudicotyledons</taxon>
        <taxon>Gunneridae</taxon>
        <taxon>Pentapetalae</taxon>
        <taxon>rosids</taxon>
        <taxon>fabids</taxon>
        <taxon>Rosales</taxon>
        <taxon>Rosaceae</taxon>
        <taxon>Rosoideae</taxon>
        <taxon>Rosoideae incertae sedis</taxon>
        <taxon>Rosa</taxon>
    </lineage>
</organism>
<comment type="similarity">
    <text evidence="1">Belongs to the disease resistance NB-LRR family.</text>
</comment>
<dbReference type="GO" id="GO:0043531">
    <property type="term" value="F:ADP binding"/>
    <property type="evidence" value="ECO:0007669"/>
    <property type="project" value="InterPro"/>
</dbReference>
<feature type="domain" description="RPW8" evidence="4">
    <location>
        <begin position="1"/>
        <end position="144"/>
    </location>
</feature>
<dbReference type="Pfam" id="PF00931">
    <property type="entry name" value="NB-ARC"/>
    <property type="match status" value="1"/>
</dbReference>
<dbReference type="SUPFAM" id="SSF52540">
    <property type="entry name" value="P-loop containing nucleoside triphosphate hydrolases"/>
    <property type="match status" value="1"/>
</dbReference>
<dbReference type="EMBL" id="PDCK01000040">
    <property type="protein sequence ID" value="PRQ47863.1"/>
    <property type="molecule type" value="Genomic_DNA"/>
</dbReference>
<proteinExistence type="inferred from homology"/>
<dbReference type="InterPro" id="IPR002182">
    <property type="entry name" value="NB-ARC"/>
</dbReference>
<accession>A0A2P6RN52</accession>
<dbReference type="InterPro" id="IPR036388">
    <property type="entry name" value="WH-like_DNA-bd_sf"/>
</dbReference>
<evidence type="ECO:0000256" key="1">
    <source>
        <dbReference type="ARBA" id="ARBA00008894"/>
    </source>
</evidence>
<dbReference type="Pfam" id="PF05659">
    <property type="entry name" value="RPW8"/>
    <property type="match status" value="1"/>
</dbReference>
<keyword evidence="3" id="KW-0611">Plant defense</keyword>
<dbReference type="GO" id="GO:0006952">
    <property type="term" value="P:defense response"/>
    <property type="evidence" value="ECO:0007669"/>
    <property type="project" value="UniProtKB-KW"/>
</dbReference>
<dbReference type="PANTHER" id="PTHR36766:SF3">
    <property type="entry name" value="RPW8 DOMAIN-CONTAINING PROTEIN"/>
    <property type="match status" value="1"/>
</dbReference>
<dbReference type="OMA" id="ATMFETH"/>
<dbReference type="Gene3D" id="3.80.10.10">
    <property type="entry name" value="Ribonuclease Inhibitor"/>
    <property type="match status" value="1"/>
</dbReference>
<dbReference type="InterPro" id="IPR032675">
    <property type="entry name" value="LRR_dom_sf"/>
</dbReference>
<evidence type="ECO:0000313" key="6">
    <source>
        <dbReference type="Proteomes" id="UP000238479"/>
    </source>
</evidence>
<dbReference type="Proteomes" id="UP000238479">
    <property type="component" value="Chromosome 2"/>
</dbReference>
<dbReference type="AlphaFoldDB" id="A0A2P6RN52"/>
<protein>
    <submittedName>
        <fullName evidence="5">Putative powdery mildew resistance protein, RPW8</fullName>
    </submittedName>
</protein>
<keyword evidence="6" id="KW-1185">Reference proteome</keyword>
<dbReference type="Gene3D" id="3.40.50.300">
    <property type="entry name" value="P-loop containing nucleotide triphosphate hydrolases"/>
    <property type="match status" value="1"/>
</dbReference>
<dbReference type="PANTHER" id="PTHR36766">
    <property type="entry name" value="PLANT BROAD-SPECTRUM MILDEW RESISTANCE PROTEIN RPW8"/>
    <property type="match status" value="1"/>
</dbReference>
<dbReference type="SUPFAM" id="SSF52047">
    <property type="entry name" value="RNI-like"/>
    <property type="match status" value="1"/>
</dbReference>
<evidence type="ECO:0000313" key="5">
    <source>
        <dbReference type="EMBL" id="PRQ47863.1"/>
    </source>
</evidence>
<dbReference type="PRINTS" id="PR00364">
    <property type="entry name" value="DISEASERSIST"/>
</dbReference>
<name>A0A2P6RN52_ROSCH</name>